<sequence length="146" mass="15073">MTGISIDAIISEILADNALRRRLGRSTPGLLTPDNREALAVTARAAAAQTAASAAPYITVVSDDGEIITIDTPESLSDAERGLTARLITHAAGRRTLAGLYAGSDPEMAACYTQSAEASESVMLAMLERAASAGKERAAVIAGRIC</sequence>
<reference evidence="2" key="1">
    <citation type="submission" date="2018-02" db="EMBL/GenBank/DDBJ databases">
        <authorList>
            <person name="Clavel T."/>
            <person name="Strowig T."/>
        </authorList>
    </citation>
    <scope>NUCLEOTIDE SEQUENCE [LARGE SCALE GENOMIC DNA]</scope>
    <source>
        <strain evidence="2">DSM 100764</strain>
    </source>
</reference>
<gene>
    <name evidence="1" type="ORF">C5O25_01945</name>
</gene>
<evidence type="ECO:0000313" key="2">
    <source>
        <dbReference type="Proteomes" id="UP000244925"/>
    </source>
</evidence>
<organism evidence="1 2">
    <name type="scientific">Paramuribaculum intestinale</name>
    <dbReference type="NCBI Taxonomy" id="2094151"/>
    <lineage>
        <taxon>Bacteria</taxon>
        <taxon>Pseudomonadati</taxon>
        <taxon>Bacteroidota</taxon>
        <taxon>Bacteroidia</taxon>
        <taxon>Bacteroidales</taxon>
        <taxon>Muribaculaceae</taxon>
        <taxon>Paramuribaculum</taxon>
    </lineage>
</organism>
<keyword evidence="2" id="KW-1185">Reference proteome</keyword>
<name>A0A2V1J1N3_9BACT</name>
<comment type="caution">
    <text evidence="1">The sequence shown here is derived from an EMBL/GenBank/DDBJ whole genome shotgun (WGS) entry which is preliminary data.</text>
</comment>
<dbReference type="EMBL" id="PUBV01000002">
    <property type="protein sequence ID" value="PWB09420.1"/>
    <property type="molecule type" value="Genomic_DNA"/>
</dbReference>
<dbReference type="Proteomes" id="UP000244925">
    <property type="component" value="Unassembled WGS sequence"/>
</dbReference>
<accession>A0A2V1J1N3</accession>
<protein>
    <submittedName>
        <fullName evidence="1">Uncharacterized protein</fullName>
    </submittedName>
</protein>
<dbReference type="RefSeq" id="WP_107035041.1">
    <property type="nucleotide sequence ID" value="NZ_PUBV01000002.1"/>
</dbReference>
<evidence type="ECO:0000313" key="1">
    <source>
        <dbReference type="EMBL" id="PWB09420.1"/>
    </source>
</evidence>
<dbReference type="AlphaFoldDB" id="A0A2V1J1N3"/>
<proteinExistence type="predicted"/>